<feature type="compositionally biased region" description="Pro residues" evidence="4">
    <location>
        <begin position="391"/>
        <end position="401"/>
    </location>
</feature>
<dbReference type="PROSITE" id="PS50082">
    <property type="entry name" value="WD_REPEATS_2"/>
    <property type="match status" value="1"/>
</dbReference>
<gene>
    <name evidence="6" type="ORF">BT96DRAFT_964047</name>
</gene>
<keyword evidence="2" id="KW-0677">Repeat</keyword>
<evidence type="ECO:0000313" key="6">
    <source>
        <dbReference type="EMBL" id="KAE9405002.1"/>
    </source>
</evidence>
<dbReference type="InterPro" id="IPR019775">
    <property type="entry name" value="WD40_repeat_CS"/>
</dbReference>
<dbReference type="Proteomes" id="UP000799118">
    <property type="component" value="Unassembled WGS sequence"/>
</dbReference>
<feature type="compositionally biased region" description="Basic and acidic residues" evidence="4">
    <location>
        <begin position="810"/>
        <end position="823"/>
    </location>
</feature>
<dbReference type="SMART" id="SM00320">
    <property type="entry name" value="WD40"/>
    <property type="match status" value="5"/>
</dbReference>
<evidence type="ECO:0000313" key="7">
    <source>
        <dbReference type="Proteomes" id="UP000799118"/>
    </source>
</evidence>
<evidence type="ECO:0000256" key="2">
    <source>
        <dbReference type="ARBA" id="ARBA00022737"/>
    </source>
</evidence>
<protein>
    <recommendedName>
        <fullName evidence="5">WDR59/RTC1-like RING zinc finger domain-containing protein</fullName>
    </recommendedName>
</protein>
<sequence length="1547" mass="168480">MQQSSLLEYQGQLKAPKFGEMTDGTNFRKSLQIDMKGLVGDAVGNMSISPSSRDVVLAARKGLFIIDLEFPLQVPRFLPQGGTWDVADVQWNPHPSRAEYIVSTSSEKLLIWNLYMSGKTSIEHILHSHYRAITDINWHTTERDTVVSTGIDSWVWAWDMREPRKPIFGLSAFNSPGTQVKWNRQNSHILASSHADKVLIWDRRKGSLPVTTIDAHTSRIYGIDWSRTEPTEIVTCSLDKTIKVWDSKTTTLKTMIKTAYPVWRARSLPFGRGVLSLAQRGETALEMYGFEGVGTEHPVDSFQGHSDVVKEFVWRKSAGSSSANNTAFQLITWSKDRTLRFWPVDSDMMQKVGHSRSSSNNNDAQQQASTSTSVAATTMSFRNPLTFPETNPNPTPNPNPISAPIGHRSILAEVRAGGPPTQASRNRPRNNSMQQYLHYPHLYPYPNVSNAEEEHDVSGSANSNTTATATTAAPILFAPGTGLPSRGLPGSVSVSGLGLSVPGHIGSGGGTMSRGAAGGKSRARVDALSWLSSVKVESATSLSGSGGAGGRKDSREGKEGSLEGRDSSAEAKASERLTSTMNKWDDAAENASPDMDAAENVSSDMDATPTLTSTGIHAYASVLAGAVAGGDGNTNMQRSGSRGSDNQDSRCGEEREKETVVTQTVGPSLQDEITSVLSKLPASKVRLEKHELTNNKKRTCTLGLQVPWARSGSRNTGSTYSYSTQSVFLRVTFTFPREYPHSDPNDLENGLPLGHPLATPTLSMEYTPLITMKDRAFMLRRLRRIREGQRPCLEACLRFLVFKDENVDMDGSRGLKPGVREDDSSSDESFADDDTGMRGNAQGKDNEVTMSLLRTHKNLAEPRTCQGSFGPNGELVCFFRAPPRIVRNAIGPTMSISHSRSPVLRAGAEQTGPTASGDNEKGTDNIEALSSAQVFHQSPSLVSDAIRRLSLAATDRDSVPRYSLASLSLPSSTFAPDSTFATARGVSGQDVYGTYNSGLLDSYPYPSQPQIQSSAQTQAQITRIMTNLLTFPRHRGRRHSNSFRSSVGLNSIWGVDEGGKFGGEDENGMGTGSRSYATLAAPRRSEVVIANTTGLEGGDKSVAADYIFFAPGDSGEDDAGDLGVVCDWNVAVARAHGRYDHERIFRSLGAILGAAMVPGDEELGLRFRCLSLVKQLLDRLLIELRAQKDVQMLAMVAVIALRIFRFPVPHSVATSSHSTLLSTRPGSALDYFSAMHGHPSKMTPALSYSAGHSNRSAPGSTSSPSMHPDASFSSSRGSWSSLFHTGRHLMTALPSYNMYDNTDPTISPVRSPPLPSFTSPSWIPWPTCAAINQTSNRQNWNRGSASPIVFTPPSTASRSWNESLPQKETAVSFSSAGHTHKPIQRKKPTIVFEPAVLETNDLNQLAFSMDELTLLLRHIHFYSEMLARWELYHKRAELLKSISVPGETTALHEHTFGLVRTCTSCSMPLPVGNLGAPCESCGYLRTTPKCTVCRLSVKGLSVNCLRCFHITHVQCWKKSSVPYCPSGCGCTCESYVWLLDVPKMVDR</sequence>
<evidence type="ECO:0000259" key="5">
    <source>
        <dbReference type="Pfam" id="PF17120"/>
    </source>
</evidence>
<dbReference type="SUPFAM" id="SSF50978">
    <property type="entry name" value="WD40 repeat-like"/>
    <property type="match status" value="1"/>
</dbReference>
<dbReference type="PANTHER" id="PTHR46170:SF1">
    <property type="entry name" value="GATOR COMPLEX PROTEIN WDR59"/>
    <property type="match status" value="1"/>
</dbReference>
<dbReference type="InterPro" id="IPR049567">
    <property type="entry name" value="WDR59-like"/>
</dbReference>
<dbReference type="CDD" id="cd16488">
    <property type="entry name" value="mRING-H2-C3H3C2_Mio-like"/>
    <property type="match status" value="1"/>
</dbReference>
<dbReference type="InterPro" id="IPR001680">
    <property type="entry name" value="WD40_rpt"/>
</dbReference>
<feature type="region of interest" description="Disordered" evidence="4">
    <location>
        <begin position="351"/>
        <end position="405"/>
    </location>
</feature>
<feature type="compositionally biased region" description="Polar residues" evidence="4">
    <location>
        <begin position="633"/>
        <end position="644"/>
    </location>
</feature>
<feature type="compositionally biased region" description="Polar residues" evidence="4">
    <location>
        <begin position="1250"/>
        <end position="1265"/>
    </location>
</feature>
<reference evidence="6" key="1">
    <citation type="journal article" date="2019" name="Environ. Microbiol.">
        <title>Fungal ecological strategies reflected in gene transcription - a case study of two litter decomposers.</title>
        <authorList>
            <person name="Barbi F."/>
            <person name="Kohler A."/>
            <person name="Barry K."/>
            <person name="Baskaran P."/>
            <person name="Daum C."/>
            <person name="Fauchery L."/>
            <person name="Ihrmark K."/>
            <person name="Kuo A."/>
            <person name="LaButti K."/>
            <person name="Lipzen A."/>
            <person name="Morin E."/>
            <person name="Grigoriev I.V."/>
            <person name="Henrissat B."/>
            <person name="Lindahl B."/>
            <person name="Martin F."/>
        </authorList>
    </citation>
    <scope>NUCLEOTIDE SEQUENCE</scope>
    <source>
        <strain evidence="6">JB14</strain>
    </source>
</reference>
<dbReference type="PANTHER" id="PTHR46170">
    <property type="entry name" value="GATOR COMPLEX PROTEIN WDR59"/>
    <property type="match status" value="1"/>
</dbReference>
<keyword evidence="7" id="KW-1185">Reference proteome</keyword>
<feature type="compositionally biased region" description="Basic and acidic residues" evidence="4">
    <location>
        <begin position="550"/>
        <end position="575"/>
    </location>
</feature>
<organism evidence="6 7">
    <name type="scientific">Gymnopus androsaceus JB14</name>
    <dbReference type="NCBI Taxonomy" id="1447944"/>
    <lineage>
        <taxon>Eukaryota</taxon>
        <taxon>Fungi</taxon>
        <taxon>Dikarya</taxon>
        <taxon>Basidiomycota</taxon>
        <taxon>Agaricomycotina</taxon>
        <taxon>Agaricomycetes</taxon>
        <taxon>Agaricomycetidae</taxon>
        <taxon>Agaricales</taxon>
        <taxon>Marasmiineae</taxon>
        <taxon>Omphalotaceae</taxon>
        <taxon>Gymnopus</taxon>
    </lineage>
</organism>
<feature type="repeat" description="WD" evidence="3">
    <location>
        <begin position="213"/>
        <end position="255"/>
    </location>
</feature>
<feature type="region of interest" description="Disordered" evidence="4">
    <location>
        <begin position="539"/>
        <end position="590"/>
    </location>
</feature>
<dbReference type="GO" id="GO:0034198">
    <property type="term" value="P:cellular response to amino acid starvation"/>
    <property type="evidence" value="ECO:0007669"/>
    <property type="project" value="TreeGrafter"/>
</dbReference>
<feature type="region of interest" description="Disordered" evidence="4">
    <location>
        <begin position="630"/>
        <end position="667"/>
    </location>
</feature>
<evidence type="ECO:0000256" key="3">
    <source>
        <dbReference type="PROSITE-ProRule" id="PRU00221"/>
    </source>
</evidence>
<dbReference type="GO" id="GO:0035859">
    <property type="term" value="C:Seh1-associated complex"/>
    <property type="evidence" value="ECO:0007669"/>
    <property type="project" value="TreeGrafter"/>
</dbReference>
<dbReference type="PROSITE" id="PS00678">
    <property type="entry name" value="WD_REPEATS_1"/>
    <property type="match status" value="1"/>
</dbReference>
<proteinExistence type="predicted"/>
<dbReference type="EMBL" id="ML769412">
    <property type="protein sequence ID" value="KAE9405002.1"/>
    <property type="molecule type" value="Genomic_DNA"/>
</dbReference>
<feature type="region of interest" description="Disordered" evidence="4">
    <location>
        <begin position="810"/>
        <end position="843"/>
    </location>
</feature>
<feature type="compositionally biased region" description="Acidic residues" evidence="4">
    <location>
        <begin position="824"/>
        <end position="834"/>
    </location>
</feature>
<dbReference type="InterPro" id="IPR036322">
    <property type="entry name" value="WD40_repeat_dom_sf"/>
</dbReference>
<evidence type="ECO:0000256" key="1">
    <source>
        <dbReference type="ARBA" id="ARBA00022574"/>
    </source>
</evidence>
<name>A0A6A4HZY9_9AGAR</name>
<feature type="domain" description="WDR59/RTC1-like RING zinc finger" evidence="5">
    <location>
        <begin position="1487"/>
        <end position="1533"/>
    </location>
</feature>
<dbReference type="GO" id="GO:0035591">
    <property type="term" value="F:signaling adaptor activity"/>
    <property type="evidence" value="ECO:0007669"/>
    <property type="project" value="TreeGrafter"/>
</dbReference>
<feature type="compositionally biased region" description="Basic and acidic residues" evidence="4">
    <location>
        <begin position="645"/>
        <end position="659"/>
    </location>
</feature>
<dbReference type="OrthoDB" id="311712at2759"/>
<dbReference type="Gene3D" id="2.130.10.10">
    <property type="entry name" value="YVTN repeat-like/Quinoprotein amine dehydrogenase"/>
    <property type="match status" value="1"/>
</dbReference>
<dbReference type="InterPro" id="IPR049566">
    <property type="entry name" value="WDR59_RTC1-like_RING_Znf"/>
</dbReference>
<evidence type="ECO:0000256" key="4">
    <source>
        <dbReference type="SAM" id="MobiDB-lite"/>
    </source>
</evidence>
<dbReference type="GO" id="GO:0005774">
    <property type="term" value="C:vacuolar membrane"/>
    <property type="evidence" value="ECO:0007669"/>
    <property type="project" value="TreeGrafter"/>
</dbReference>
<feature type="region of interest" description="Disordered" evidence="4">
    <location>
        <begin position="1243"/>
        <end position="1270"/>
    </location>
</feature>
<dbReference type="PROSITE" id="PS50294">
    <property type="entry name" value="WD_REPEATS_REGION"/>
    <property type="match status" value="1"/>
</dbReference>
<dbReference type="Pfam" id="PF17120">
    <property type="entry name" value="zf-RING_16"/>
    <property type="match status" value="1"/>
</dbReference>
<feature type="compositionally biased region" description="Low complexity" evidence="4">
    <location>
        <begin position="364"/>
        <end position="390"/>
    </location>
</feature>
<keyword evidence="1 3" id="KW-0853">WD repeat</keyword>
<dbReference type="GO" id="GO:1904263">
    <property type="term" value="P:positive regulation of TORC1 signaling"/>
    <property type="evidence" value="ECO:0007669"/>
    <property type="project" value="TreeGrafter"/>
</dbReference>
<dbReference type="InterPro" id="IPR015943">
    <property type="entry name" value="WD40/YVTN_repeat-like_dom_sf"/>
</dbReference>
<dbReference type="Pfam" id="PF00400">
    <property type="entry name" value="WD40"/>
    <property type="match status" value="1"/>
</dbReference>
<accession>A0A6A4HZY9</accession>